<dbReference type="InterPro" id="IPR050204">
    <property type="entry name" value="AraC_XylS_family_regulators"/>
</dbReference>
<dbReference type="InterPro" id="IPR009057">
    <property type="entry name" value="Homeodomain-like_sf"/>
</dbReference>
<dbReference type="Gene3D" id="1.10.10.60">
    <property type="entry name" value="Homeodomain-like"/>
    <property type="match status" value="2"/>
</dbReference>
<evidence type="ECO:0000256" key="3">
    <source>
        <dbReference type="ARBA" id="ARBA00023163"/>
    </source>
</evidence>
<comment type="caution">
    <text evidence="5">The sequence shown here is derived from an EMBL/GenBank/DDBJ whole genome shotgun (WGS) entry which is preliminary data.</text>
</comment>
<evidence type="ECO:0000256" key="2">
    <source>
        <dbReference type="ARBA" id="ARBA00023125"/>
    </source>
</evidence>
<accession>A0ABS7JAX1</accession>
<name>A0ABS7JAX1_9SPHN</name>
<dbReference type="Pfam" id="PF12833">
    <property type="entry name" value="HTH_18"/>
    <property type="match status" value="1"/>
</dbReference>
<dbReference type="RefSeq" id="WP_221556976.1">
    <property type="nucleotide sequence ID" value="NZ_JAIGNO010000003.1"/>
</dbReference>
<keyword evidence="3" id="KW-0804">Transcription</keyword>
<dbReference type="PROSITE" id="PS00041">
    <property type="entry name" value="HTH_ARAC_FAMILY_1"/>
    <property type="match status" value="1"/>
</dbReference>
<dbReference type="InterPro" id="IPR018062">
    <property type="entry name" value="HTH_AraC-typ_CS"/>
</dbReference>
<dbReference type="InterPro" id="IPR018060">
    <property type="entry name" value="HTH_AraC"/>
</dbReference>
<dbReference type="PANTHER" id="PTHR46796:SF6">
    <property type="entry name" value="ARAC SUBFAMILY"/>
    <property type="match status" value="1"/>
</dbReference>
<sequence>MRYQDIYPSDPLLRGRDILRPRAADLLNLEYFEAEPAAMPKGRFEQHHLLLNYRETPHRVENWRDGRHRDFTYHPDEIVLTPAGIESGWHWHARSKVIVITLDPHRLGTFAEKELGILLAEKQLADVPQRRDAALCASAWQMKIALEERPLGFEIVYESLCRVFLVQLLDRYGEKRAVGADFSNGFTATQYGRVLNYVADNFGSTITVEQLARAAGLSPAHFSRLFKATVGETPHRFVMDYRLEQARKMLDDPSRALIDVALACGFADQAHLTRSFKQASGMTPREYRKR</sequence>
<reference evidence="5 6" key="1">
    <citation type="submission" date="2021-08" db="EMBL/GenBank/DDBJ databases">
        <title>Comparative Genomics Analysis of the Genus Qipengyuania Reveals Extensive Genetic Diversity and Metabolic Versatility, Including the Description of Fifteen Novel Species.</title>
        <authorList>
            <person name="Liu Y."/>
        </authorList>
    </citation>
    <scope>NUCLEOTIDE SEQUENCE [LARGE SCALE GENOMIC DNA]</scope>
    <source>
        <strain evidence="5 6">6D47A</strain>
    </source>
</reference>
<dbReference type="SMART" id="SM00342">
    <property type="entry name" value="HTH_ARAC"/>
    <property type="match status" value="1"/>
</dbReference>
<dbReference type="PROSITE" id="PS01124">
    <property type="entry name" value="HTH_ARAC_FAMILY_2"/>
    <property type="match status" value="1"/>
</dbReference>
<dbReference type="EMBL" id="JAIGNO010000003">
    <property type="protein sequence ID" value="MBX7482157.1"/>
    <property type="molecule type" value="Genomic_DNA"/>
</dbReference>
<keyword evidence="1" id="KW-0805">Transcription regulation</keyword>
<organism evidence="5 6">
    <name type="scientific">Qipengyuania qiaonensis</name>
    <dbReference type="NCBI Taxonomy" id="2867240"/>
    <lineage>
        <taxon>Bacteria</taxon>
        <taxon>Pseudomonadati</taxon>
        <taxon>Pseudomonadota</taxon>
        <taxon>Alphaproteobacteria</taxon>
        <taxon>Sphingomonadales</taxon>
        <taxon>Erythrobacteraceae</taxon>
        <taxon>Qipengyuania</taxon>
    </lineage>
</organism>
<dbReference type="Proteomes" id="UP000755104">
    <property type="component" value="Unassembled WGS sequence"/>
</dbReference>
<keyword evidence="2" id="KW-0238">DNA-binding</keyword>
<proteinExistence type="predicted"/>
<evidence type="ECO:0000313" key="6">
    <source>
        <dbReference type="Proteomes" id="UP000755104"/>
    </source>
</evidence>
<protein>
    <submittedName>
        <fullName evidence="5">Helix-turn-helix transcriptional regulator</fullName>
    </submittedName>
</protein>
<dbReference type="SUPFAM" id="SSF46689">
    <property type="entry name" value="Homeodomain-like"/>
    <property type="match status" value="2"/>
</dbReference>
<gene>
    <name evidence="5" type="ORF">K3174_06410</name>
</gene>
<dbReference type="PANTHER" id="PTHR46796">
    <property type="entry name" value="HTH-TYPE TRANSCRIPTIONAL ACTIVATOR RHAS-RELATED"/>
    <property type="match status" value="1"/>
</dbReference>
<evidence type="ECO:0000313" key="5">
    <source>
        <dbReference type="EMBL" id="MBX7482157.1"/>
    </source>
</evidence>
<feature type="domain" description="HTH araC/xylS-type" evidence="4">
    <location>
        <begin position="192"/>
        <end position="290"/>
    </location>
</feature>
<keyword evidence="6" id="KW-1185">Reference proteome</keyword>
<evidence type="ECO:0000259" key="4">
    <source>
        <dbReference type="PROSITE" id="PS01124"/>
    </source>
</evidence>
<evidence type="ECO:0000256" key="1">
    <source>
        <dbReference type="ARBA" id="ARBA00023015"/>
    </source>
</evidence>